<evidence type="ECO:0000256" key="1">
    <source>
        <dbReference type="SAM" id="Coils"/>
    </source>
</evidence>
<dbReference type="Pfam" id="PF12520">
    <property type="entry name" value="DUF3723"/>
    <property type="match status" value="1"/>
</dbReference>
<evidence type="ECO:0000313" key="3">
    <source>
        <dbReference type="Proteomes" id="UP001239445"/>
    </source>
</evidence>
<feature type="coiled-coil region" evidence="1">
    <location>
        <begin position="469"/>
        <end position="625"/>
    </location>
</feature>
<sequence length="755" mass="87990">DMTQDLKSALIEEYTNEWKPSDGEFYYKIRSYQGVFGPENPYFERRWWARLAAVSTSTNKRDRLEQLFRHRKFAPAFDAFRYIPVLYSGMRLSVFNKIVSMRCLEELLSFLRHTKDFWYYIFNNDTNAMQKLDLKTLQAVQLTAPGAFQADADSLYGRIKSGELFGSFDEAYRDEIWTRLCEMTRDFLVPSLFAFFENWKYLKGPADCMKRLIHLERGETIYAALDNAFRGADHDEQRCAIQLSRSAFRYVSANLSGRFDTIYRQLWLFAIREYMDMPADSTRKLAIPGGSHVNENVLFEFASLAKNLGVESEQINRLLERDPDREVARRLLTTARKPERYKYQNLETLITQVVSIISSAQPLPSELENGGNEIDDKPRPPKRCGIPNEIDQLRDKSCMFLPKLHAPMETNRTIHSFFIQRSMYFAFFGKQAPVDLQNISDFDGDTEMIQLDQVSSKTVNGHSAGLLEYQKLEERHHDLKITVQRLEKEMTEEEGKLRNILLEGQAVESKLNRMKQEEIEQSARLEKLKELQSRVKHLVELESTRLSSLKELNAREKRLKREVEKLTSQIERLKQEESTRQAAVVQLALERDGLTKELQKLKENISELEREQNDRKLDIERLMTKEREYQSAVGNLHPENNSTGPGTAQTNRVLIKFLIKLQEILVDPSDLSKLEKIAKEHLQQKSALFDCRGRVLNDIDGIFDKITQSGENVVYVVPQWQPIERKRKELHKDEVQETEQDVLKTRLGQARVRIS</sequence>
<evidence type="ECO:0000313" key="2">
    <source>
        <dbReference type="EMBL" id="KAK1754187.1"/>
    </source>
</evidence>
<keyword evidence="1" id="KW-0175">Coiled coil</keyword>
<reference evidence="2" key="1">
    <citation type="submission" date="2023-06" db="EMBL/GenBank/DDBJ databases">
        <title>Genome-scale phylogeny and comparative genomics of the fungal order Sordariales.</title>
        <authorList>
            <consortium name="Lawrence Berkeley National Laboratory"/>
            <person name="Hensen N."/>
            <person name="Bonometti L."/>
            <person name="Westerberg I."/>
            <person name="Brannstrom I.O."/>
            <person name="Guillou S."/>
            <person name="Cros-Aarteil S."/>
            <person name="Calhoun S."/>
            <person name="Haridas S."/>
            <person name="Kuo A."/>
            <person name="Mondo S."/>
            <person name="Pangilinan J."/>
            <person name="Riley R."/>
            <person name="Labutti K."/>
            <person name="Andreopoulos B."/>
            <person name="Lipzen A."/>
            <person name="Chen C."/>
            <person name="Yanf M."/>
            <person name="Daum C."/>
            <person name="Ng V."/>
            <person name="Clum A."/>
            <person name="Steindorff A."/>
            <person name="Ohm R."/>
            <person name="Martin F."/>
            <person name="Silar P."/>
            <person name="Natvig D."/>
            <person name="Lalanne C."/>
            <person name="Gautier V."/>
            <person name="Ament-Velasquez S.L."/>
            <person name="Kruys A."/>
            <person name="Hutchinson M.I."/>
            <person name="Powell A.J."/>
            <person name="Barry K."/>
            <person name="Miller A.N."/>
            <person name="Grigoriev I.V."/>
            <person name="Debuchy R."/>
            <person name="Gladieux P."/>
            <person name="Thoren M.H."/>
            <person name="Johannesson H."/>
        </authorList>
    </citation>
    <scope>NUCLEOTIDE SEQUENCE</scope>
    <source>
        <strain evidence="2">PSN4</strain>
    </source>
</reference>
<accession>A0AAJ0B9Z1</accession>
<gene>
    <name evidence="2" type="ORF">QBC47DRAFT_303032</name>
</gene>
<name>A0AAJ0B9Z1_9PEZI</name>
<organism evidence="2 3">
    <name type="scientific">Echria macrotheca</name>
    <dbReference type="NCBI Taxonomy" id="438768"/>
    <lineage>
        <taxon>Eukaryota</taxon>
        <taxon>Fungi</taxon>
        <taxon>Dikarya</taxon>
        <taxon>Ascomycota</taxon>
        <taxon>Pezizomycotina</taxon>
        <taxon>Sordariomycetes</taxon>
        <taxon>Sordariomycetidae</taxon>
        <taxon>Sordariales</taxon>
        <taxon>Schizotheciaceae</taxon>
        <taxon>Echria</taxon>
    </lineage>
</organism>
<dbReference type="AlphaFoldDB" id="A0AAJ0B9Z1"/>
<keyword evidence="3" id="KW-1185">Reference proteome</keyword>
<proteinExistence type="predicted"/>
<dbReference type="InterPro" id="IPR022198">
    <property type="entry name" value="DUF3723"/>
</dbReference>
<comment type="caution">
    <text evidence="2">The sequence shown here is derived from an EMBL/GenBank/DDBJ whole genome shotgun (WGS) entry which is preliminary data.</text>
</comment>
<feature type="non-terminal residue" evidence="2">
    <location>
        <position position="1"/>
    </location>
</feature>
<protein>
    <submittedName>
        <fullName evidence="2">Uncharacterized protein</fullName>
    </submittedName>
</protein>
<dbReference type="Proteomes" id="UP001239445">
    <property type="component" value="Unassembled WGS sequence"/>
</dbReference>
<dbReference type="EMBL" id="MU839836">
    <property type="protein sequence ID" value="KAK1754187.1"/>
    <property type="molecule type" value="Genomic_DNA"/>
</dbReference>